<dbReference type="Proteomes" id="UP000229371">
    <property type="component" value="Unassembled WGS sequence"/>
</dbReference>
<organism evidence="2 3">
    <name type="scientific">bacterium (Candidatus Gribaldobacteria) CG_4_10_14_0_8_um_filter_33_9</name>
    <dbReference type="NCBI Taxonomy" id="2014266"/>
    <lineage>
        <taxon>Bacteria</taxon>
        <taxon>Candidatus Gribaldobacteria</taxon>
    </lineage>
</organism>
<comment type="caution">
    <text evidence="2">The sequence shown here is derived from an EMBL/GenBank/DDBJ whole genome shotgun (WGS) entry which is preliminary data.</text>
</comment>
<keyword evidence="1" id="KW-1133">Transmembrane helix</keyword>
<sequence>MNQKGFVYIILVIVAIILIGVVGYFPFLKKSEPITQQSTSNQTTASTETSVSPTPLSVVITTDKLVLHNEVGYSGNC</sequence>
<reference evidence="3" key="1">
    <citation type="submission" date="2017-09" db="EMBL/GenBank/DDBJ databases">
        <title>Depth-based differentiation of microbial function through sediment-hosted aquifers and enrichment of novel symbionts in the deep terrestrial subsurface.</title>
        <authorList>
            <person name="Probst A.J."/>
            <person name="Ladd B."/>
            <person name="Jarett J.K."/>
            <person name="Geller-Mcgrath D.E."/>
            <person name="Sieber C.M.K."/>
            <person name="Emerson J.B."/>
            <person name="Anantharaman K."/>
            <person name="Thomas B.C."/>
            <person name="Malmstrom R."/>
            <person name="Stieglmeier M."/>
            <person name="Klingl A."/>
            <person name="Woyke T."/>
            <person name="Ryan C.M."/>
            <person name="Banfield J.F."/>
        </authorList>
    </citation>
    <scope>NUCLEOTIDE SEQUENCE [LARGE SCALE GENOMIC DNA]</scope>
</reference>
<keyword evidence="1" id="KW-0472">Membrane</keyword>
<proteinExistence type="predicted"/>
<evidence type="ECO:0000313" key="2">
    <source>
        <dbReference type="EMBL" id="PIZ01043.1"/>
    </source>
</evidence>
<name>A0A2M7RNJ2_9BACT</name>
<evidence type="ECO:0000256" key="1">
    <source>
        <dbReference type="SAM" id="Phobius"/>
    </source>
</evidence>
<keyword evidence="1" id="KW-0812">Transmembrane</keyword>
<protein>
    <submittedName>
        <fullName evidence="2">Uncharacterized protein</fullName>
    </submittedName>
</protein>
<dbReference type="AlphaFoldDB" id="A0A2M7RNJ2"/>
<feature type="transmembrane region" description="Helical" evidence="1">
    <location>
        <begin position="6"/>
        <end position="27"/>
    </location>
</feature>
<dbReference type="EMBL" id="PFMI01000024">
    <property type="protein sequence ID" value="PIZ01043.1"/>
    <property type="molecule type" value="Genomic_DNA"/>
</dbReference>
<evidence type="ECO:0000313" key="3">
    <source>
        <dbReference type="Proteomes" id="UP000229371"/>
    </source>
</evidence>
<accession>A0A2M7RNJ2</accession>
<gene>
    <name evidence="2" type="ORF">COY61_00865</name>
</gene>